<dbReference type="InterPro" id="IPR031259">
    <property type="entry name" value="ILBP"/>
</dbReference>
<dbReference type="Pfam" id="PF00061">
    <property type="entry name" value="Lipocalin"/>
    <property type="match status" value="1"/>
</dbReference>
<evidence type="ECO:0000259" key="6">
    <source>
        <dbReference type="Pfam" id="PF00061"/>
    </source>
</evidence>
<keyword evidence="8" id="KW-1185">Reference proteome</keyword>
<dbReference type="OrthoDB" id="354351at2759"/>
<dbReference type="PANTHER" id="PTHR11955">
    <property type="entry name" value="FATTY ACID BINDING PROTEIN"/>
    <property type="match status" value="1"/>
</dbReference>
<feature type="domain" description="Lipocalin/cytosolic fatty-acid binding" evidence="6">
    <location>
        <begin position="11"/>
        <end position="133"/>
    </location>
</feature>
<evidence type="ECO:0000256" key="1">
    <source>
        <dbReference type="ARBA" id="ARBA00008390"/>
    </source>
</evidence>
<evidence type="ECO:0000256" key="5">
    <source>
        <dbReference type="ARBA" id="ARBA00081149"/>
    </source>
</evidence>
<organism evidence="7 8">
    <name type="scientific">Oryctes borbonicus</name>
    <dbReference type="NCBI Taxonomy" id="1629725"/>
    <lineage>
        <taxon>Eukaryota</taxon>
        <taxon>Metazoa</taxon>
        <taxon>Ecdysozoa</taxon>
        <taxon>Arthropoda</taxon>
        <taxon>Hexapoda</taxon>
        <taxon>Insecta</taxon>
        <taxon>Pterygota</taxon>
        <taxon>Neoptera</taxon>
        <taxon>Endopterygota</taxon>
        <taxon>Coleoptera</taxon>
        <taxon>Polyphaga</taxon>
        <taxon>Scarabaeiformia</taxon>
        <taxon>Scarabaeidae</taxon>
        <taxon>Dynastinae</taxon>
        <taxon>Oryctes</taxon>
    </lineage>
</organism>
<comment type="similarity">
    <text evidence="1">Belongs to the calycin superfamily. Fatty-acid binding protein (FABP) family.</text>
</comment>
<dbReference type="Proteomes" id="UP000051574">
    <property type="component" value="Unassembled WGS sequence"/>
</dbReference>
<gene>
    <name evidence="7" type="ORF">AMK59_2857</name>
</gene>
<dbReference type="PRINTS" id="PR00178">
    <property type="entry name" value="FATTYACIDBP"/>
</dbReference>
<dbReference type="SUPFAM" id="SSF50814">
    <property type="entry name" value="Lipocalins"/>
    <property type="match status" value="1"/>
</dbReference>
<dbReference type="Gene3D" id="2.40.128.20">
    <property type="match status" value="1"/>
</dbReference>
<evidence type="ECO:0000313" key="7">
    <source>
        <dbReference type="EMBL" id="KRT84730.1"/>
    </source>
</evidence>
<dbReference type="InterPro" id="IPR000463">
    <property type="entry name" value="Fatty_acid-bd"/>
</dbReference>
<dbReference type="FunFam" id="2.40.128.20:FF:000001">
    <property type="entry name" value="Fatty acid-binding protein, adipocyte"/>
    <property type="match status" value="1"/>
</dbReference>
<evidence type="ECO:0000256" key="2">
    <source>
        <dbReference type="ARBA" id="ARBA00023121"/>
    </source>
</evidence>
<dbReference type="InterPro" id="IPR000566">
    <property type="entry name" value="Lipocln_cytosolic_FA-bd_dom"/>
</dbReference>
<name>A0A0T6BBK9_9SCAR</name>
<keyword evidence="2" id="KW-0446">Lipid-binding</keyword>
<comment type="function">
    <text evidence="3">Binds fatty acids in a 1:1 molar ratio.</text>
</comment>
<proteinExistence type="inferred from homology"/>
<dbReference type="GO" id="GO:0005504">
    <property type="term" value="F:fatty acid binding"/>
    <property type="evidence" value="ECO:0007669"/>
    <property type="project" value="UniProtKB-ARBA"/>
</dbReference>
<dbReference type="AlphaFoldDB" id="A0A0T6BBK9"/>
<evidence type="ECO:0000313" key="8">
    <source>
        <dbReference type="Proteomes" id="UP000051574"/>
    </source>
</evidence>
<sequence length="136" mass="15171">MGIDSFFGKQYKLVSSEKFDEYMKAVGVGLVTRKMGATVSPVISLNKEGDNYVLTSNSTFKNMTTKFQPGVEFDDETADGRKVKSTININGNILSEIQKDNNGKVTTFERTFSDNEVTIVCKVDDVVCTRVYKVQE</sequence>
<dbReference type="InterPro" id="IPR012674">
    <property type="entry name" value="Calycin"/>
</dbReference>
<accession>A0A0T6BBK9</accession>
<protein>
    <recommendedName>
        <fullName evidence="4">Fatty acid-binding protein, muscle</fullName>
    </recommendedName>
    <alternativeName>
        <fullName evidence="5">M-FABP</fullName>
    </alternativeName>
</protein>
<evidence type="ECO:0000256" key="3">
    <source>
        <dbReference type="ARBA" id="ARBA00057009"/>
    </source>
</evidence>
<dbReference type="EMBL" id="LJIG01002210">
    <property type="protein sequence ID" value="KRT84730.1"/>
    <property type="molecule type" value="Genomic_DNA"/>
</dbReference>
<evidence type="ECO:0000256" key="4">
    <source>
        <dbReference type="ARBA" id="ARBA00072951"/>
    </source>
</evidence>
<comment type="caution">
    <text evidence="7">The sequence shown here is derived from an EMBL/GenBank/DDBJ whole genome shotgun (WGS) entry which is preliminary data.</text>
</comment>
<reference evidence="7 8" key="1">
    <citation type="submission" date="2015-09" db="EMBL/GenBank/DDBJ databases">
        <title>Draft genome of the scarab beetle Oryctes borbonicus.</title>
        <authorList>
            <person name="Meyer J.M."/>
            <person name="Markov G.V."/>
            <person name="Baskaran P."/>
            <person name="Herrmann M."/>
            <person name="Sommer R.J."/>
            <person name="Roedelsperger C."/>
        </authorList>
    </citation>
    <scope>NUCLEOTIDE SEQUENCE [LARGE SCALE GENOMIC DNA]</scope>
    <source>
        <strain evidence="7">OB123</strain>
        <tissue evidence="7">Whole animal</tissue>
    </source>
</reference>